<comment type="caution">
    <text evidence="4">The sequence shown here is derived from an EMBL/GenBank/DDBJ whole genome shotgun (WGS) entry which is preliminary data.</text>
</comment>
<proteinExistence type="inferred from homology"/>
<dbReference type="Proteomes" id="UP000179106">
    <property type="component" value="Unassembled WGS sequence"/>
</dbReference>
<dbReference type="Pfam" id="PF04041">
    <property type="entry name" value="Glyco_hydro_130"/>
    <property type="match status" value="2"/>
</dbReference>
<comment type="similarity">
    <text evidence="3">Belongs to the glycosyl hydrolase 130 family.</text>
</comment>
<dbReference type="STRING" id="1802126.A3B25_01170"/>
<dbReference type="GO" id="GO:0016757">
    <property type="term" value="F:glycosyltransferase activity"/>
    <property type="evidence" value="ECO:0007669"/>
    <property type="project" value="UniProtKB-KW"/>
</dbReference>
<dbReference type="SUPFAM" id="SSF75005">
    <property type="entry name" value="Arabinanase/levansucrase/invertase"/>
    <property type="match status" value="2"/>
</dbReference>
<protein>
    <recommendedName>
        <fullName evidence="6">Glycosidase</fullName>
    </recommendedName>
</protein>
<evidence type="ECO:0008006" key="6">
    <source>
        <dbReference type="Google" id="ProtNLM"/>
    </source>
</evidence>
<dbReference type="PANTHER" id="PTHR34106">
    <property type="entry name" value="GLYCOSIDASE"/>
    <property type="match status" value="1"/>
</dbReference>
<dbReference type="CDD" id="cd18611">
    <property type="entry name" value="GH130"/>
    <property type="match status" value="1"/>
</dbReference>
<dbReference type="AlphaFoldDB" id="A0A1G2GRM7"/>
<evidence type="ECO:0000256" key="2">
    <source>
        <dbReference type="ARBA" id="ARBA00022679"/>
    </source>
</evidence>
<dbReference type="PANTHER" id="PTHR34106:SF5">
    <property type="entry name" value="GLYCOSIDASE"/>
    <property type="match status" value="1"/>
</dbReference>
<keyword evidence="2" id="KW-0808">Transferase</keyword>
<gene>
    <name evidence="4" type="ORF">A3B25_01170</name>
</gene>
<organism evidence="4 5">
    <name type="scientific">Candidatus Ryanbacteria bacterium RIFCSPLOWO2_01_FULL_48_26</name>
    <dbReference type="NCBI Taxonomy" id="1802126"/>
    <lineage>
        <taxon>Bacteria</taxon>
        <taxon>Candidatus Ryaniibacteriota</taxon>
    </lineage>
</organism>
<keyword evidence="1" id="KW-0328">Glycosyltransferase</keyword>
<accession>A0A1G2GRM7</accession>
<dbReference type="CDD" id="cd18614">
    <property type="entry name" value="GH130"/>
    <property type="match status" value="1"/>
</dbReference>
<dbReference type="InterPro" id="IPR023296">
    <property type="entry name" value="Glyco_hydro_beta-prop_sf"/>
</dbReference>
<sequence>MLIERSKHNPILKPNPNQSWEADAVFNGCPVKVGLGNRIYLLYRAVSLPHYHSRALTRLKVSDIGIAKSKDGVNFSERQKLIIPDRTWDRFGCEDPRITKLNGKYYIFYTALSEYPFRAEGIRVGMAISEDLKTIQAKHLVTPFNAKAMALFPGKIGGKMWAVLTANTDRPPAKICLASFDTEEDMWSESRWQKWYQNVDAHALPLQRTPNDHIEVGAPPLKTKAGWLLIYSYIRNYGTPKQIFSIEAVLLDLNNPMKILARTNAPLLTPEEYYEKFGYVPNIVFPSGAVIKGDMIYLYYGAADTTCCLAFISLPELLRKLSQGESSMTFLWRDEKQIIGPIKDNLWESKATFNPGAVYLNGKVHLLYRAMSKDNTSVLGYATSKNGIDIAYRGSLPAYLPRESFEKNTQSGGNSGCEDPRLTVIGDKVYMCYTAYDGKNPPRVALTSISAENLIKQKWDWAKPVLISPPEEGDKDACLFPEKIRGKYVIIHRGGDDMDLSFNENLNFGGKTWLEEHRWISPRPGMWDSRKVGVSAPPIKTSKGWLILYHGISEDNIYRVGAVLADLRDPTKIIARTDDSIFDPRHPYEKVGQVSNVVFPCGAVVIGGKLFMYYGGADQVVGVATIPLANLMKILEACRC</sequence>
<dbReference type="InterPro" id="IPR007184">
    <property type="entry name" value="Mannoside_phosphorylase"/>
</dbReference>
<evidence type="ECO:0000313" key="4">
    <source>
        <dbReference type="EMBL" id="OGZ52842.1"/>
    </source>
</evidence>
<name>A0A1G2GRM7_9BACT</name>
<evidence type="ECO:0000256" key="1">
    <source>
        <dbReference type="ARBA" id="ARBA00022676"/>
    </source>
</evidence>
<evidence type="ECO:0000256" key="3">
    <source>
        <dbReference type="ARBA" id="ARBA00024356"/>
    </source>
</evidence>
<evidence type="ECO:0000313" key="5">
    <source>
        <dbReference type="Proteomes" id="UP000179106"/>
    </source>
</evidence>
<dbReference type="Gene3D" id="2.115.10.20">
    <property type="entry name" value="Glycosyl hydrolase domain, family 43"/>
    <property type="match status" value="2"/>
</dbReference>
<reference evidence="4 5" key="1">
    <citation type="journal article" date="2016" name="Nat. Commun.">
        <title>Thousands of microbial genomes shed light on interconnected biogeochemical processes in an aquifer system.</title>
        <authorList>
            <person name="Anantharaman K."/>
            <person name="Brown C.T."/>
            <person name="Hug L.A."/>
            <person name="Sharon I."/>
            <person name="Castelle C.J."/>
            <person name="Probst A.J."/>
            <person name="Thomas B.C."/>
            <person name="Singh A."/>
            <person name="Wilkins M.J."/>
            <person name="Karaoz U."/>
            <person name="Brodie E.L."/>
            <person name="Williams K.H."/>
            <person name="Hubbard S.S."/>
            <person name="Banfield J.F."/>
        </authorList>
    </citation>
    <scope>NUCLEOTIDE SEQUENCE [LARGE SCALE GENOMIC DNA]</scope>
</reference>
<dbReference type="EMBL" id="MHNW01000038">
    <property type="protein sequence ID" value="OGZ52842.1"/>
    <property type="molecule type" value="Genomic_DNA"/>
</dbReference>